<evidence type="ECO:0000313" key="1">
    <source>
        <dbReference type="EMBL" id="MPC72762.1"/>
    </source>
</evidence>
<sequence length="98" mass="10967">MRALGSEHGFESCPRSEYSRILTRVNLILHGAIFNVAETTVDDLFSIFVSPRSRCPILLILLTTLTEVSARDVGFSYLCVFELLSHNFPVVLCFLMGV</sequence>
<dbReference type="Proteomes" id="UP000324222">
    <property type="component" value="Unassembled WGS sequence"/>
</dbReference>
<organism evidence="1 2">
    <name type="scientific">Portunus trituberculatus</name>
    <name type="common">Swimming crab</name>
    <name type="synonym">Neptunus trituberculatus</name>
    <dbReference type="NCBI Taxonomy" id="210409"/>
    <lineage>
        <taxon>Eukaryota</taxon>
        <taxon>Metazoa</taxon>
        <taxon>Ecdysozoa</taxon>
        <taxon>Arthropoda</taxon>
        <taxon>Crustacea</taxon>
        <taxon>Multicrustacea</taxon>
        <taxon>Malacostraca</taxon>
        <taxon>Eumalacostraca</taxon>
        <taxon>Eucarida</taxon>
        <taxon>Decapoda</taxon>
        <taxon>Pleocyemata</taxon>
        <taxon>Brachyura</taxon>
        <taxon>Eubrachyura</taxon>
        <taxon>Portunoidea</taxon>
        <taxon>Portunidae</taxon>
        <taxon>Portuninae</taxon>
        <taxon>Portunus</taxon>
    </lineage>
</organism>
<keyword evidence="2" id="KW-1185">Reference proteome</keyword>
<accession>A0A5B7HN64</accession>
<gene>
    <name evidence="1" type="ORF">E2C01_067075</name>
</gene>
<name>A0A5B7HN64_PORTR</name>
<dbReference type="AlphaFoldDB" id="A0A5B7HN64"/>
<proteinExistence type="predicted"/>
<reference evidence="1 2" key="1">
    <citation type="submission" date="2019-05" db="EMBL/GenBank/DDBJ databases">
        <title>Another draft genome of Portunus trituberculatus and its Hox gene families provides insights of decapod evolution.</title>
        <authorList>
            <person name="Jeong J.-H."/>
            <person name="Song I."/>
            <person name="Kim S."/>
            <person name="Choi T."/>
            <person name="Kim D."/>
            <person name="Ryu S."/>
            <person name="Kim W."/>
        </authorList>
    </citation>
    <scope>NUCLEOTIDE SEQUENCE [LARGE SCALE GENOMIC DNA]</scope>
    <source>
        <tissue evidence="1">Muscle</tissue>
    </source>
</reference>
<evidence type="ECO:0000313" key="2">
    <source>
        <dbReference type="Proteomes" id="UP000324222"/>
    </source>
</evidence>
<dbReference type="EMBL" id="VSRR010035365">
    <property type="protein sequence ID" value="MPC72762.1"/>
    <property type="molecule type" value="Genomic_DNA"/>
</dbReference>
<comment type="caution">
    <text evidence="1">The sequence shown here is derived from an EMBL/GenBank/DDBJ whole genome shotgun (WGS) entry which is preliminary data.</text>
</comment>
<protein>
    <submittedName>
        <fullName evidence="1">Uncharacterized protein</fullName>
    </submittedName>
</protein>